<evidence type="ECO:0000256" key="7">
    <source>
        <dbReference type="SAM" id="MobiDB-lite"/>
    </source>
</evidence>
<dbReference type="PROSITE" id="PS50850">
    <property type="entry name" value="MFS"/>
    <property type="match status" value="1"/>
</dbReference>
<dbReference type="SUPFAM" id="SSF103473">
    <property type="entry name" value="MFS general substrate transporter"/>
    <property type="match status" value="1"/>
</dbReference>
<keyword evidence="5" id="KW-0534">Nitrate assimilation</keyword>
<dbReference type="Proteomes" id="UP000813463">
    <property type="component" value="Chromosome 1"/>
</dbReference>
<evidence type="ECO:0000256" key="4">
    <source>
        <dbReference type="ARBA" id="ARBA00022989"/>
    </source>
</evidence>
<feature type="transmembrane region" description="Helical" evidence="8">
    <location>
        <begin position="128"/>
        <end position="148"/>
    </location>
</feature>
<feature type="transmembrane region" description="Helical" evidence="8">
    <location>
        <begin position="326"/>
        <end position="346"/>
    </location>
</feature>
<keyword evidence="4 8" id="KW-1133">Transmembrane helix</keyword>
<evidence type="ECO:0000256" key="6">
    <source>
        <dbReference type="ARBA" id="ARBA00023136"/>
    </source>
</evidence>
<feature type="transmembrane region" description="Helical" evidence="8">
    <location>
        <begin position="38"/>
        <end position="62"/>
    </location>
</feature>
<protein>
    <submittedName>
        <fullName evidence="11">High affinity nitrate transporter 2.5-like</fullName>
    </submittedName>
</protein>
<gene>
    <name evidence="11" type="primary">LOC110785543</name>
</gene>
<feature type="compositionally biased region" description="Basic and acidic residues" evidence="7">
    <location>
        <begin position="480"/>
        <end position="500"/>
    </location>
</feature>
<dbReference type="Gene3D" id="1.20.1250.20">
    <property type="entry name" value="MFS general substrate transporter like domains"/>
    <property type="match status" value="2"/>
</dbReference>
<dbReference type="GO" id="GO:0005886">
    <property type="term" value="C:plasma membrane"/>
    <property type="evidence" value="ECO:0000318"/>
    <property type="project" value="GO_Central"/>
</dbReference>
<dbReference type="CDD" id="cd17341">
    <property type="entry name" value="MFS_NRT2_like"/>
    <property type="match status" value="1"/>
</dbReference>
<dbReference type="GO" id="GO:0012505">
    <property type="term" value="C:endomembrane system"/>
    <property type="evidence" value="ECO:0007669"/>
    <property type="project" value="UniProtKB-SubCell"/>
</dbReference>
<dbReference type="Pfam" id="PF07690">
    <property type="entry name" value="MFS_1"/>
    <property type="match status" value="1"/>
</dbReference>
<feature type="region of interest" description="Disordered" evidence="7">
    <location>
        <begin position="478"/>
        <end position="500"/>
    </location>
</feature>
<dbReference type="GO" id="GO:0015112">
    <property type="term" value="F:nitrate transmembrane transporter activity"/>
    <property type="evidence" value="ECO:0000318"/>
    <property type="project" value="GO_Central"/>
</dbReference>
<evidence type="ECO:0000313" key="10">
    <source>
        <dbReference type="Proteomes" id="UP000813463"/>
    </source>
</evidence>
<reference evidence="11" key="2">
    <citation type="submission" date="2025-08" db="UniProtKB">
        <authorList>
            <consortium name="RefSeq"/>
        </authorList>
    </citation>
    <scope>IDENTIFICATION</scope>
    <source>
        <tissue evidence="11">Leaf</tissue>
    </source>
</reference>
<feature type="transmembrane region" description="Helical" evidence="8">
    <location>
        <begin position="286"/>
        <end position="305"/>
    </location>
</feature>
<comment type="similarity">
    <text evidence="2">Belongs to the major facilitator superfamily. Nitrate/nitrite porter (TC 2.A.1.8) family.</text>
</comment>
<dbReference type="InterPro" id="IPR036259">
    <property type="entry name" value="MFS_trans_sf"/>
</dbReference>
<feature type="transmembrane region" description="Helical" evidence="8">
    <location>
        <begin position="416"/>
        <end position="436"/>
    </location>
</feature>
<dbReference type="GeneID" id="110785543"/>
<evidence type="ECO:0000256" key="5">
    <source>
        <dbReference type="ARBA" id="ARBA00023063"/>
    </source>
</evidence>
<evidence type="ECO:0000256" key="1">
    <source>
        <dbReference type="ARBA" id="ARBA00004127"/>
    </source>
</evidence>
<organism evidence="10 11">
    <name type="scientific">Spinacia oleracea</name>
    <name type="common">Spinach</name>
    <dbReference type="NCBI Taxonomy" id="3562"/>
    <lineage>
        <taxon>Eukaryota</taxon>
        <taxon>Viridiplantae</taxon>
        <taxon>Streptophyta</taxon>
        <taxon>Embryophyta</taxon>
        <taxon>Tracheophyta</taxon>
        <taxon>Spermatophyta</taxon>
        <taxon>Magnoliopsida</taxon>
        <taxon>eudicotyledons</taxon>
        <taxon>Gunneridae</taxon>
        <taxon>Pentapetalae</taxon>
        <taxon>Caryophyllales</taxon>
        <taxon>Chenopodiaceae</taxon>
        <taxon>Chenopodioideae</taxon>
        <taxon>Anserineae</taxon>
        <taxon>Spinacia</taxon>
    </lineage>
</organism>
<reference evidence="10" key="1">
    <citation type="journal article" date="2021" name="Nat. Commun.">
        <title>Genomic analyses provide insights into spinach domestication and the genetic basis of agronomic traits.</title>
        <authorList>
            <person name="Cai X."/>
            <person name="Sun X."/>
            <person name="Xu C."/>
            <person name="Sun H."/>
            <person name="Wang X."/>
            <person name="Ge C."/>
            <person name="Zhang Z."/>
            <person name="Wang Q."/>
            <person name="Fei Z."/>
            <person name="Jiao C."/>
            <person name="Wang Q."/>
        </authorList>
    </citation>
    <scope>NUCLEOTIDE SEQUENCE [LARGE SCALE GENOMIC DNA]</scope>
    <source>
        <strain evidence="10">cv. Varoflay</strain>
    </source>
</reference>
<feature type="transmembrane region" description="Helical" evidence="8">
    <location>
        <begin position="352"/>
        <end position="377"/>
    </location>
</feature>
<sequence length="500" mass="54550">MASRNGEFQTKKFALPVDAENKSINFPLFSVAKPHMRAFHLCWIQFFSCFLSTFAAPPLLPIIRDNLNLTANDIGNAGIASVSGAIFARVAMGTACDIVGPRLASATLTLLTAPAVYLSAVADSATGFFLIRFFTGFGLATFVSTQYWMSSMFSPRVVGMANGQAAGWGNLGGGVAQLVMPLVYSVILKIGATPFAAWRLAFFIPAFFQMTSAFAVMLFGQDLPDGNFHQLQKSGDMYKDTASKVLYHGMTNYRSWITTLGYGFCLGVELTVNNIIAYYFYDRFNLNLYISGMIAASFGMVNIFSRPIGGGLSDLMAKKFGMRGRLWGWWIVQALSGVLCIGLGLIDTLGAAIAVMIIFSLFVQAAEGLTFGVVPFVSRRSLGVVSGMTGAGGNVGAVITQVLFFRGSQYSTEKGITYMGFMIIACSFGITSIYFPQWGGMFWGPKEDFTEEDYYLREWDSKEQEQGLHHVSMKFAAGSRNERSNKGKSVPEAEMTETHV</sequence>
<dbReference type="OrthoDB" id="434240at2759"/>
<dbReference type="GO" id="GO:0042128">
    <property type="term" value="P:nitrate assimilation"/>
    <property type="evidence" value="ECO:0007669"/>
    <property type="project" value="UniProtKB-KW"/>
</dbReference>
<dbReference type="InterPro" id="IPR044772">
    <property type="entry name" value="NO3_transporter"/>
</dbReference>
<feature type="domain" description="Major facilitator superfamily (MFS) profile" evidence="9">
    <location>
        <begin position="38"/>
        <end position="439"/>
    </location>
</feature>
<feature type="transmembrane region" description="Helical" evidence="8">
    <location>
        <begin position="260"/>
        <end position="280"/>
    </location>
</feature>
<keyword evidence="3 8" id="KW-0812">Transmembrane</keyword>
<feature type="transmembrane region" description="Helical" evidence="8">
    <location>
        <begin position="200"/>
        <end position="220"/>
    </location>
</feature>
<dbReference type="RefSeq" id="XP_021845687.1">
    <property type="nucleotide sequence ID" value="XM_021989995.2"/>
</dbReference>
<evidence type="ECO:0000256" key="8">
    <source>
        <dbReference type="SAM" id="Phobius"/>
    </source>
</evidence>
<dbReference type="GO" id="GO:0015706">
    <property type="term" value="P:nitrate transmembrane transport"/>
    <property type="evidence" value="ECO:0000318"/>
    <property type="project" value="GO_Central"/>
</dbReference>
<dbReference type="AlphaFoldDB" id="A0A9R0IAS5"/>
<dbReference type="InterPro" id="IPR020846">
    <property type="entry name" value="MFS_dom"/>
</dbReference>
<dbReference type="InterPro" id="IPR011701">
    <property type="entry name" value="MFS"/>
</dbReference>
<dbReference type="FunFam" id="1.20.1250.20:FF:000198">
    <property type="entry name" value="High affinity nitrate transporter 2.5"/>
    <property type="match status" value="1"/>
</dbReference>
<dbReference type="KEGG" id="soe:110785543"/>
<keyword evidence="6 8" id="KW-0472">Membrane</keyword>
<proteinExistence type="inferred from homology"/>
<name>A0A9R0IAS5_SPIOL</name>
<keyword evidence="10" id="KW-1185">Reference proteome</keyword>
<feature type="transmembrane region" description="Helical" evidence="8">
    <location>
        <begin position="384"/>
        <end position="404"/>
    </location>
</feature>
<comment type="subcellular location">
    <subcellularLocation>
        <location evidence="1">Endomembrane system</location>
        <topology evidence="1">Multi-pass membrane protein</topology>
    </subcellularLocation>
</comment>
<accession>A0A9R0IAS5</accession>
<feature type="transmembrane region" description="Helical" evidence="8">
    <location>
        <begin position="103"/>
        <end position="122"/>
    </location>
</feature>
<dbReference type="PANTHER" id="PTHR23515">
    <property type="entry name" value="HIGH-AFFINITY NITRATE TRANSPORTER 2.3"/>
    <property type="match status" value="1"/>
</dbReference>
<dbReference type="FunFam" id="1.20.1250.20:FF:000053">
    <property type="entry name" value="Nitrate transporter 2.1"/>
    <property type="match status" value="1"/>
</dbReference>
<feature type="transmembrane region" description="Helical" evidence="8">
    <location>
        <begin position="168"/>
        <end position="188"/>
    </location>
</feature>
<evidence type="ECO:0000256" key="2">
    <source>
        <dbReference type="ARBA" id="ARBA00008432"/>
    </source>
</evidence>
<evidence type="ECO:0000313" key="11">
    <source>
        <dbReference type="RefSeq" id="XP_021845687.1"/>
    </source>
</evidence>
<evidence type="ECO:0000256" key="3">
    <source>
        <dbReference type="ARBA" id="ARBA00022692"/>
    </source>
</evidence>
<evidence type="ECO:0000259" key="9">
    <source>
        <dbReference type="PROSITE" id="PS50850"/>
    </source>
</evidence>